<dbReference type="Pfam" id="PF12728">
    <property type="entry name" value="HTH_17"/>
    <property type="match status" value="1"/>
</dbReference>
<dbReference type="SUPFAM" id="SSF46955">
    <property type="entry name" value="Putative DNA-binding domain"/>
    <property type="match status" value="1"/>
</dbReference>
<name>A0A2M6W0V7_9BACT</name>
<dbReference type="GO" id="GO:0003677">
    <property type="term" value="F:DNA binding"/>
    <property type="evidence" value="ECO:0007669"/>
    <property type="project" value="InterPro"/>
</dbReference>
<dbReference type="InterPro" id="IPR010093">
    <property type="entry name" value="SinI_DNA-bd"/>
</dbReference>
<dbReference type="NCBIfam" id="TIGR01764">
    <property type="entry name" value="excise"/>
    <property type="match status" value="1"/>
</dbReference>
<dbReference type="InterPro" id="IPR041657">
    <property type="entry name" value="HTH_17"/>
</dbReference>
<proteinExistence type="predicted"/>
<reference evidence="3" key="1">
    <citation type="submission" date="2017-09" db="EMBL/GenBank/DDBJ databases">
        <title>Depth-based differentiation of microbial function through sediment-hosted aquifers and enrichment of novel symbionts in the deep terrestrial subsurface.</title>
        <authorList>
            <person name="Probst A.J."/>
            <person name="Ladd B."/>
            <person name="Jarett J.K."/>
            <person name="Geller-Mcgrath D.E."/>
            <person name="Sieber C.M.K."/>
            <person name="Emerson J.B."/>
            <person name="Anantharaman K."/>
            <person name="Thomas B.C."/>
            <person name="Malmstrom R."/>
            <person name="Stieglmeier M."/>
            <person name="Klingl A."/>
            <person name="Woyke T."/>
            <person name="Ryan C.M."/>
            <person name="Banfield J.F."/>
        </authorList>
    </citation>
    <scope>NUCLEOTIDE SEQUENCE [LARGE SCALE GENOMIC DNA]</scope>
</reference>
<protein>
    <recommendedName>
        <fullName evidence="1">Helix-turn-helix domain-containing protein</fullName>
    </recommendedName>
</protein>
<evidence type="ECO:0000313" key="2">
    <source>
        <dbReference type="EMBL" id="PIT86419.1"/>
    </source>
</evidence>
<sequence>MELSPPPQPPQQETQKEIVRVSISEAARLFGVSQQTIRRAIKSEEITYIVVGGRYKINFESLVKWSQEKTTVKNKSNEHGIGQYVDKWKIRNTLYSPSKKSIKKKDQKD</sequence>
<evidence type="ECO:0000313" key="3">
    <source>
        <dbReference type="Proteomes" id="UP000229362"/>
    </source>
</evidence>
<accession>A0A2M6W0V7</accession>
<dbReference type="AlphaFoldDB" id="A0A2M6W0V7"/>
<organism evidence="2 3">
    <name type="scientific">Candidatus Magasanikbacteria bacterium CG10_big_fil_rev_8_21_14_0_10_43_6</name>
    <dbReference type="NCBI Taxonomy" id="1974650"/>
    <lineage>
        <taxon>Bacteria</taxon>
        <taxon>Candidatus Magasanikiibacteriota</taxon>
    </lineage>
</organism>
<dbReference type="Proteomes" id="UP000229362">
    <property type="component" value="Unassembled WGS sequence"/>
</dbReference>
<feature type="domain" description="Helix-turn-helix" evidence="1">
    <location>
        <begin position="22"/>
        <end position="68"/>
    </location>
</feature>
<gene>
    <name evidence="2" type="ORF">COU33_03275</name>
</gene>
<evidence type="ECO:0000259" key="1">
    <source>
        <dbReference type="Pfam" id="PF12728"/>
    </source>
</evidence>
<comment type="caution">
    <text evidence="2">The sequence shown here is derived from an EMBL/GenBank/DDBJ whole genome shotgun (WGS) entry which is preliminary data.</text>
</comment>
<dbReference type="EMBL" id="PFBZ01000142">
    <property type="protein sequence ID" value="PIT86419.1"/>
    <property type="molecule type" value="Genomic_DNA"/>
</dbReference>
<dbReference type="InterPro" id="IPR009061">
    <property type="entry name" value="DNA-bd_dom_put_sf"/>
</dbReference>